<keyword evidence="1" id="KW-0472">Membrane</keyword>
<protein>
    <submittedName>
        <fullName evidence="2">Uncharacterized protein</fullName>
    </submittedName>
</protein>
<keyword evidence="1" id="KW-0812">Transmembrane</keyword>
<keyword evidence="1" id="KW-1133">Transmembrane helix</keyword>
<reference evidence="2" key="1">
    <citation type="submission" date="2022-11" db="EMBL/GenBank/DDBJ databases">
        <authorList>
            <person name="Coimbra C."/>
        </authorList>
    </citation>
    <scope>NUCLEOTIDE SEQUENCE</scope>
    <source>
        <strain evidence="2">Jales19</strain>
    </source>
</reference>
<sequence>MVANLSDCPAKTWLAMMFMSVAGFLVLLVLMLTVAALARYVRTGQGITFGRGHDGPR</sequence>
<feature type="transmembrane region" description="Helical" evidence="1">
    <location>
        <begin position="12"/>
        <end position="38"/>
    </location>
</feature>
<evidence type="ECO:0000313" key="2">
    <source>
        <dbReference type="EMBL" id="MCZ8548196.1"/>
    </source>
</evidence>
<organism evidence="2 3">
    <name type="scientific">Mesorhizobium qingshengii</name>
    <dbReference type="NCBI Taxonomy" id="1165689"/>
    <lineage>
        <taxon>Bacteria</taxon>
        <taxon>Pseudomonadati</taxon>
        <taxon>Pseudomonadota</taxon>
        <taxon>Alphaproteobacteria</taxon>
        <taxon>Hyphomicrobiales</taxon>
        <taxon>Phyllobacteriaceae</taxon>
        <taxon>Mesorhizobium</taxon>
    </lineage>
</organism>
<accession>A0ABT4R2Z4</accession>
<dbReference type="RefSeq" id="WP_269908451.1">
    <property type="nucleotide sequence ID" value="NZ_JAPFQA010000022.1"/>
</dbReference>
<proteinExistence type="predicted"/>
<evidence type="ECO:0000313" key="3">
    <source>
        <dbReference type="Proteomes" id="UP001152178"/>
    </source>
</evidence>
<keyword evidence="3" id="KW-1185">Reference proteome</keyword>
<comment type="caution">
    <text evidence="2">The sequence shown here is derived from an EMBL/GenBank/DDBJ whole genome shotgun (WGS) entry which is preliminary data.</text>
</comment>
<gene>
    <name evidence="2" type="ORF">OOJ09_28825</name>
</gene>
<dbReference type="EMBL" id="JAPFQA010000022">
    <property type="protein sequence ID" value="MCZ8548196.1"/>
    <property type="molecule type" value="Genomic_DNA"/>
</dbReference>
<dbReference type="Proteomes" id="UP001152178">
    <property type="component" value="Unassembled WGS sequence"/>
</dbReference>
<evidence type="ECO:0000256" key="1">
    <source>
        <dbReference type="SAM" id="Phobius"/>
    </source>
</evidence>
<name>A0ABT4R2Z4_9HYPH</name>